<dbReference type="InterPro" id="IPR017996">
    <property type="entry name" value="MRJP/yellow-related"/>
</dbReference>
<evidence type="ECO:0000256" key="3">
    <source>
        <dbReference type="ARBA" id="ARBA00022525"/>
    </source>
</evidence>
<comment type="subcellular location">
    <subcellularLocation>
        <location evidence="1">Secreted</location>
    </subcellularLocation>
</comment>
<comment type="similarity">
    <text evidence="2">Belongs to the major royal jelly protein family.</text>
</comment>
<reference evidence="6" key="1">
    <citation type="submission" date="2022-01" db="EMBL/GenBank/DDBJ databases">
        <authorList>
            <person name="King R."/>
        </authorList>
    </citation>
    <scope>NUCLEOTIDE SEQUENCE</scope>
</reference>
<feature type="chain" id="PRO_5040224032" description="Bee-milk protein" evidence="5">
    <location>
        <begin position="19"/>
        <end position="365"/>
    </location>
</feature>
<dbReference type="AlphaFoldDB" id="A0A9P0DBY7"/>
<evidence type="ECO:0008006" key="8">
    <source>
        <dbReference type="Google" id="ProtNLM"/>
    </source>
</evidence>
<dbReference type="InterPro" id="IPR011042">
    <property type="entry name" value="6-blade_b-propeller_TolB-like"/>
</dbReference>
<dbReference type="OrthoDB" id="6624404at2759"/>
<dbReference type="GO" id="GO:0005576">
    <property type="term" value="C:extracellular region"/>
    <property type="evidence" value="ECO:0007669"/>
    <property type="project" value="UniProtKB-SubCell"/>
</dbReference>
<protein>
    <recommendedName>
        <fullName evidence="8">Bee-milk protein</fullName>
    </recommendedName>
</protein>
<dbReference type="EMBL" id="OU896707">
    <property type="protein sequence ID" value="CAH1116316.1"/>
    <property type="molecule type" value="Genomic_DNA"/>
</dbReference>
<evidence type="ECO:0000313" key="7">
    <source>
        <dbReference type="Proteomes" id="UP001153737"/>
    </source>
</evidence>
<reference evidence="6" key="2">
    <citation type="submission" date="2022-10" db="EMBL/GenBank/DDBJ databases">
        <authorList>
            <consortium name="ENA_rothamsted_submissions"/>
            <consortium name="culmorum"/>
            <person name="King R."/>
        </authorList>
    </citation>
    <scope>NUCLEOTIDE SEQUENCE</scope>
</reference>
<keyword evidence="4 5" id="KW-0732">Signal</keyword>
<evidence type="ECO:0000313" key="6">
    <source>
        <dbReference type="EMBL" id="CAH1116316.1"/>
    </source>
</evidence>
<evidence type="ECO:0000256" key="2">
    <source>
        <dbReference type="ARBA" id="ARBA00009127"/>
    </source>
</evidence>
<evidence type="ECO:0000256" key="1">
    <source>
        <dbReference type="ARBA" id="ARBA00004613"/>
    </source>
</evidence>
<evidence type="ECO:0000256" key="5">
    <source>
        <dbReference type="SAM" id="SignalP"/>
    </source>
</evidence>
<keyword evidence="3" id="KW-0964">Secreted</keyword>
<gene>
    <name evidence="6" type="ORF">PHAECO_LOCUS1218</name>
</gene>
<organism evidence="6 7">
    <name type="scientific">Phaedon cochleariae</name>
    <name type="common">Mustard beetle</name>
    <dbReference type="NCBI Taxonomy" id="80249"/>
    <lineage>
        <taxon>Eukaryota</taxon>
        <taxon>Metazoa</taxon>
        <taxon>Ecdysozoa</taxon>
        <taxon>Arthropoda</taxon>
        <taxon>Hexapoda</taxon>
        <taxon>Insecta</taxon>
        <taxon>Pterygota</taxon>
        <taxon>Neoptera</taxon>
        <taxon>Endopterygota</taxon>
        <taxon>Coleoptera</taxon>
        <taxon>Polyphaga</taxon>
        <taxon>Cucujiformia</taxon>
        <taxon>Chrysomeloidea</taxon>
        <taxon>Chrysomelidae</taxon>
        <taxon>Chrysomelinae</taxon>
        <taxon>Chrysomelini</taxon>
        <taxon>Phaedon</taxon>
    </lineage>
</organism>
<name>A0A9P0DBY7_PHACE</name>
<dbReference type="Gene3D" id="2.120.10.30">
    <property type="entry name" value="TolB, C-terminal domain"/>
    <property type="match status" value="1"/>
</dbReference>
<evidence type="ECO:0000256" key="4">
    <source>
        <dbReference type="ARBA" id="ARBA00022729"/>
    </source>
</evidence>
<accession>A0A9P0DBY7</accession>
<keyword evidence="7" id="KW-1185">Reference proteome</keyword>
<sequence>MFCFYVSNWLILVQLVISWDLSSYDVEKNLYVSSIAVYRTRAFLALPRSVCHNNETGPTLVETLWTGDIFHSSSNLLSGRRQKVQVHQNWNDCEHIQDAISLDIEIKRHRLWILDRGNTLCHPKIISFNLLYNIISDVSELANISGEHLNVITIDPEIGKHGYRAYIARTGNNEILVLSLNKLIWWKLKLSEPSNPLKTIKADFLAISKTSPQLFLTSKDDDELFALDIKNIRNSENQVALETTVVPYNVTSVGRKLGLSSGLETDLKSGLIYFMTRDYAIVRWVIGSPLEAEFHNVLMQSYDKLPYVSQLFTDPQKSIWALVNKDNPEECSTRSTSNESESALGSRVVRILRYSKFRNEIEREE</sequence>
<feature type="signal peptide" evidence="5">
    <location>
        <begin position="1"/>
        <end position="18"/>
    </location>
</feature>
<dbReference type="Proteomes" id="UP001153737">
    <property type="component" value="Chromosome 1"/>
</dbReference>
<dbReference type="PANTHER" id="PTHR10009">
    <property type="entry name" value="PROTEIN YELLOW-RELATED"/>
    <property type="match status" value="1"/>
</dbReference>
<proteinExistence type="inferred from homology"/>
<dbReference type="Pfam" id="PF03022">
    <property type="entry name" value="MRJP"/>
    <property type="match status" value="1"/>
</dbReference>
<dbReference type="PANTHER" id="PTHR10009:SF18">
    <property type="entry name" value="PROTEIN YELLOW-LIKE PROTEIN"/>
    <property type="match status" value="1"/>
</dbReference>